<keyword evidence="2" id="KW-0238">DNA-binding</keyword>
<dbReference type="SUPFAM" id="SSF46785">
    <property type="entry name" value="Winged helix' DNA-binding domain"/>
    <property type="match status" value="1"/>
</dbReference>
<dbReference type="InterPro" id="IPR011991">
    <property type="entry name" value="ArsR-like_HTH"/>
</dbReference>
<evidence type="ECO:0000313" key="7">
    <source>
        <dbReference type="Proteomes" id="UP000615326"/>
    </source>
</evidence>
<dbReference type="InterPro" id="IPR036388">
    <property type="entry name" value="WH-like_DNA-bd_sf"/>
</dbReference>
<comment type="caution">
    <text evidence="6">The sequence shown here is derived from an EMBL/GenBank/DDBJ whole genome shotgun (WGS) entry which is preliminary data.</text>
</comment>
<dbReference type="CDD" id="cd00090">
    <property type="entry name" value="HTH_ARSR"/>
    <property type="match status" value="1"/>
</dbReference>
<proteinExistence type="predicted"/>
<dbReference type="Gene3D" id="1.10.10.10">
    <property type="entry name" value="Winged helix-like DNA-binding domain superfamily/Winged helix DNA-binding domain"/>
    <property type="match status" value="1"/>
</dbReference>
<dbReference type="PROSITE" id="PS50987">
    <property type="entry name" value="HTH_ARSR_2"/>
    <property type="match status" value="1"/>
</dbReference>
<feature type="region of interest" description="Disordered" evidence="4">
    <location>
        <begin position="100"/>
        <end position="123"/>
    </location>
</feature>
<evidence type="ECO:0000313" key="6">
    <source>
        <dbReference type="EMBL" id="NHO32891.1"/>
    </source>
</evidence>
<protein>
    <submittedName>
        <fullName evidence="6">Metalloregulator ArsR/SmtB family transcription factor</fullName>
    </submittedName>
</protein>
<dbReference type="Pfam" id="PF01022">
    <property type="entry name" value="HTH_5"/>
    <property type="match status" value="1"/>
</dbReference>
<reference evidence="6 7" key="1">
    <citation type="journal article" date="2020" name="Int. J. Syst. Evol. Microbiol.">
        <title>Novel acetic acid bacteria from cider fermentations: Acetobacter conturbans sp. nov. and Acetobacter fallax sp. nov.</title>
        <authorList>
            <person name="Sombolestani A.S."/>
            <person name="Cleenwerck I."/>
            <person name="Cnockaert M."/>
            <person name="Borremans W."/>
            <person name="Wieme A.D."/>
            <person name="De Vuyst L."/>
            <person name="Vandamme P."/>
        </authorList>
    </citation>
    <scope>NUCLEOTIDE SEQUENCE [LARGE SCALE GENOMIC DNA]</scope>
    <source>
        <strain evidence="6 7">LMG 1637</strain>
    </source>
</reference>
<dbReference type="PRINTS" id="PR00778">
    <property type="entry name" value="HTHARSR"/>
</dbReference>
<evidence type="ECO:0000256" key="4">
    <source>
        <dbReference type="SAM" id="MobiDB-lite"/>
    </source>
</evidence>
<dbReference type="PANTHER" id="PTHR43132:SF2">
    <property type="entry name" value="ARSENICAL RESISTANCE OPERON REPRESSOR ARSR-RELATED"/>
    <property type="match status" value="1"/>
</dbReference>
<dbReference type="SMART" id="SM00418">
    <property type="entry name" value="HTH_ARSR"/>
    <property type="match status" value="1"/>
</dbReference>
<dbReference type="InterPro" id="IPR051011">
    <property type="entry name" value="Metal_resp_trans_reg"/>
</dbReference>
<dbReference type="RefSeq" id="WP_173577415.1">
    <property type="nucleotide sequence ID" value="NZ_WOSW01000017.1"/>
</dbReference>
<evidence type="ECO:0000256" key="3">
    <source>
        <dbReference type="ARBA" id="ARBA00023163"/>
    </source>
</evidence>
<dbReference type="InterPro" id="IPR001845">
    <property type="entry name" value="HTH_ArsR_DNA-bd_dom"/>
</dbReference>
<keyword evidence="3" id="KW-0804">Transcription</keyword>
<sequence>MNPLTPDDARQLTERLRLLAQPQRLVILDLLLEGTLAVSDIETRSGIGQPTLSQQLGALRRAGIITAKRDSRSMHYSFSSETERHRTRLLLGLLHHEQPAGLAGSTKQTAPARAPATDGSGARFAQIIRSDRRTA</sequence>
<dbReference type="InterPro" id="IPR036390">
    <property type="entry name" value="WH_DNA-bd_sf"/>
</dbReference>
<feature type="domain" description="HTH arsR-type" evidence="5">
    <location>
        <begin position="4"/>
        <end position="101"/>
    </location>
</feature>
<keyword evidence="1" id="KW-0805">Transcription regulation</keyword>
<name>A0ABX0KCV0_9PROT</name>
<dbReference type="NCBIfam" id="NF033788">
    <property type="entry name" value="HTH_metalloreg"/>
    <property type="match status" value="1"/>
</dbReference>
<keyword evidence="7" id="KW-1185">Reference proteome</keyword>
<evidence type="ECO:0000256" key="1">
    <source>
        <dbReference type="ARBA" id="ARBA00023015"/>
    </source>
</evidence>
<evidence type="ECO:0000259" key="5">
    <source>
        <dbReference type="PROSITE" id="PS50987"/>
    </source>
</evidence>
<dbReference type="Proteomes" id="UP000615326">
    <property type="component" value="Unassembled WGS sequence"/>
</dbReference>
<accession>A0ABX0KCV0</accession>
<gene>
    <name evidence="6" type="ORF">GOB84_10050</name>
</gene>
<dbReference type="EMBL" id="WOSW01000017">
    <property type="protein sequence ID" value="NHO32891.1"/>
    <property type="molecule type" value="Genomic_DNA"/>
</dbReference>
<organism evidence="6 7">
    <name type="scientific">Acetobacter fallax</name>
    <dbReference type="NCBI Taxonomy" id="1737473"/>
    <lineage>
        <taxon>Bacteria</taxon>
        <taxon>Pseudomonadati</taxon>
        <taxon>Pseudomonadota</taxon>
        <taxon>Alphaproteobacteria</taxon>
        <taxon>Acetobacterales</taxon>
        <taxon>Acetobacteraceae</taxon>
        <taxon>Acetobacter</taxon>
    </lineage>
</organism>
<evidence type="ECO:0000256" key="2">
    <source>
        <dbReference type="ARBA" id="ARBA00023125"/>
    </source>
</evidence>
<dbReference type="PANTHER" id="PTHR43132">
    <property type="entry name" value="ARSENICAL RESISTANCE OPERON REPRESSOR ARSR-RELATED"/>
    <property type="match status" value="1"/>
</dbReference>